<dbReference type="GO" id="GO:0004739">
    <property type="term" value="F:pyruvate dehydrogenase (acetyl-transferring) activity"/>
    <property type="evidence" value="ECO:0007669"/>
    <property type="project" value="UniProtKB-UniRule"/>
</dbReference>
<evidence type="ECO:0000256" key="2">
    <source>
        <dbReference type="ARBA" id="ARBA00012281"/>
    </source>
</evidence>
<evidence type="ECO:0000256" key="5">
    <source>
        <dbReference type="ARBA" id="ARBA00023052"/>
    </source>
</evidence>
<feature type="domain" description="Dehydrogenase E1 component" evidence="8">
    <location>
        <begin position="13"/>
        <end position="310"/>
    </location>
</feature>
<evidence type="ECO:0000259" key="8">
    <source>
        <dbReference type="Pfam" id="PF00676"/>
    </source>
</evidence>
<keyword evidence="5 7" id="KW-0786">Thiamine pyrophosphate</keyword>
<dbReference type="NCBIfam" id="TIGR03182">
    <property type="entry name" value="PDH_E1_alph_y"/>
    <property type="match status" value="1"/>
</dbReference>
<organism evidence="9 10">
    <name type="scientific">Desulfotomaculum copahuensis</name>
    <dbReference type="NCBI Taxonomy" id="1838280"/>
    <lineage>
        <taxon>Bacteria</taxon>
        <taxon>Bacillati</taxon>
        <taxon>Bacillota</taxon>
        <taxon>Clostridia</taxon>
        <taxon>Eubacteriales</taxon>
        <taxon>Desulfotomaculaceae</taxon>
        <taxon>Desulfotomaculum</taxon>
    </lineage>
</organism>
<dbReference type="FunFam" id="3.40.50.970:FF:000013">
    <property type="entry name" value="Pyruvate dehydrogenase E1 component subunit alpha"/>
    <property type="match status" value="1"/>
</dbReference>
<dbReference type="Proteomes" id="UP000078532">
    <property type="component" value="Unassembled WGS sequence"/>
</dbReference>
<dbReference type="AlphaFoldDB" id="A0A1B7LJ68"/>
<dbReference type="InterPro" id="IPR029061">
    <property type="entry name" value="THDP-binding"/>
</dbReference>
<evidence type="ECO:0000256" key="6">
    <source>
        <dbReference type="ARBA" id="ARBA00023317"/>
    </source>
</evidence>
<dbReference type="PANTHER" id="PTHR11516">
    <property type="entry name" value="PYRUVATE DEHYDROGENASE E1 COMPONENT, ALPHA SUBUNIT BACTERIAL AND ORGANELLAR"/>
    <property type="match status" value="1"/>
</dbReference>
<evidence type="ECO:0000256" key="7">
    <source>
        <dbReference type="RuleBase" id="RU361139"/>
    </source>
</evidence>
<accession>A0A1B7LJ68</accession>
<reference evidence="9 10" key="1">
    <citation type="submission" date="2016-04" db="EMBL/GenBank/DDBJ databases">
        <authorList>
            <person name="Evans L.H."/>
            <person name="Alamgir A."/>
            <person name="Owens N."/>
            <person name="Weber N.D."/>
            <person name="Virtaneva K."/>
            <person name="Barbian K."/>
            <person name="Babar A."/>
            <person name="Rosenke K."/>
        </authorList>
    </citation>
    <scope>NUCLEOTIDE SEQUENCE [LARGE SCALE GENOMIC DNA]</scope>
    <source>
        <strain evidence="9 10">LMa1</strain>
    </source>
</reference>
<dbReference type="RefSeq" id="WP_066666104.1">
    <property type="nucleotide sequence ID" value="NZ_LYVF01000011.1"/>
</dbReference>
<comment type="function">
    <text evidence="7">The pyruvate dehydrogenase complex catalyzes the overall conversion of pyruvate to acetyl-CoA and CO(2).</text>
</comment>
<keyword evidence="10" id="KW-1185">Reference proteome</keyword>
<name>A0A1B7LJ68_9FIRM</name>
<evidence type="ECO:0000256" key="4">
    <source>
        <dbReference type="ARBA" id="ARBA00023002"/>
    </source>
</evidence>
<dbReference type="InterPro" id="IPR050642">
    <property type="entry name" value="PDH_E1_Alpha_Subunit"/>
</dbReference>
<dbReference type="CDD" id="cd02000">
    <property type="entry name" value="TPP_E1_PDC_ADC_BCADC"/>
    <property type="match status" value="1"/>
</dbReference>
<dbReference type="InterPro" id="IPR001017">
    <property type="entry name" value="DH_E1"/>
</dbReference>
<dbReference type="OrthoDB" id="9766715at2"/>
<dbReference type="GO" id="GO:0006086">
    <property type="term" value="P:pyruvate decarboxylation to acetyl-CoA"/>
    <property type="evidence" value="ECO:0007669"/>
    <property type="project" value="InterPro"/>
</dbReference>
<comment type="cofactor">
    <cofactor evidence="1 7">
        <name>thiamine diphosphate</name>
        <dbReference type="ChEBI" id="CHEBI:58937"/>
    </cofactor>
</comment>
<dbReference type="PANTHER" id="PTHR11516:SF60">
    <property type="entry name" value="PYRUVATE DEHYDROGENASE E1 COMPONENT SUBUNIT ALPHA"/>
    <property type="match status" value="1"/>
</dbReference>
<evidence type="ECO:0000313" key="9">
    <source>
        <dbReference type="EMBL" id="OAT86617.1"/>
    </source>
</evidence>
<dbReference type="Gene3D" id="3.40.50.970">
    <property type="match status" value="1"/>
</dbReference>
<proteinExistence type="predicted"/>
<keyword evidence="4 7" id="KW-0560">Oxidoreductase</keyword>
<dbReference type="Pfam" id="PF00676">
    <property type="entry name" value="E1_dh"/>
    <property type="match status" value="1"/>
</dbReference>
<evidence type="ECO:0000256" key="3">
    <source>
        <dbReference type="ARBA" id="ARBA00014159"/>
    </source>
</evidence>
<comment type="subunit">
    <text evidence="7">Heterodimer of an alpha and a beta chain.</text>
</comment>
<comment type="catalytic activity">
    <reaction evidence="7">
        <text>N(6)-[(R)-lipoyl]-L-lysyl-[protein] + pyruvate + H(+) = N(6)-[(R)-S(8)-acetyldihydrolipoyl]-L-lysyl-[protein] + CO2</text>
        <dbReference type="Rhea" id="RHEA:19189"/>
        <dbReference type="Rhea" id="RHEA-COMP:10474"/>
        <dbReference type="Rhea" id="RHEA-COMP:10478"/>
        <dbReference type="ChEBI" id="CHEBI:15361"/>
        <dbReference type="ChEBI" id="CHEBI:15378"/>
        <dbReference type="ChEBI" id="CHEBI:16526"/>
        <dbReference type="ChEBI" id="CHEBI:83099"/>
        <dbReference type="ChEBI" id="CHEBI:83111"/>
        <dbReference type="EC" id="1.2.4.1"/>
    </reaction>
</comment>
<comment type="caution">
    <text evidence="9">The sequence shown here is derived from an EMBL/GenBank/DDBJ whole genome shotgun (WGS) entry which is preliminary data.</text>
</comment>
<gene>
    <name evidence="7" type="primary">pdhA</name>
    <name evidence="9" type="ORF">A6M21_16555</name>
</gene>
<dbReference type="EMBL" id="LYVF01000011">
    <property type="protein sequence ID" value="OAT86617.1"/>
    <property type="molecule type" value="Genomic_DNA"/>
</dbReference>
<dbReference type="SUPFAM" id="SSF52518">
    <property type="entry name" value="Thiamin diphosphate-binding fold (THDP-binding)"/>
    <property type="match status" value="1"/>
</dbReference>
<dbReference type="EC" id="1.2.4.1" evidence="2 7"/>
<keyword evidence="6 7" id="KW-0670">Pyruvate</keyword>
<dbReference type="InterPro" id="IPR017597">
    <property type="entry name" value="Pyrv_DH_E1_asu_subgrp-y"/>
</dbReference>
<dbReference type="STRING" id="1838280.A6M21_16555"/>
<evidence type="ECO:0000313" key="10">
    <source>
        <dbReference type="Proteomes" id="UP000078532"/>
    </source>
</evidence>
<protein>
    <recommendedName>
        <fullName evidence="3 7">Pyruvate dehydrogenase E1 component subunit alpha</fullName>
        <ecNumber evidence="2 7">1.2.4.1</ecNumber>
    </recommendedName>
</protein>
<evidence type="ECO:0000256" key="1">
    <source>
        <dbReference type="ARBA" id="ARBA00001964"/>
    </source>
</evidence>
<sequence>MALTKEEMLVMYRKMLLIREFEETVANMFSQGQIPGFVHLYVGEEAVAVGVCSNLGEQDYIASTHRGHGHGIARGASVDKMMAEIFGKVDGYCKGKGGSMHIADVELGFLGANGIVGAGLPLAAGAAFANKYLNNNGVAVCFFGDGASNRATFHEALNLASIWKLPVIFVCENNMYGISMCQERHQNITDVADRSTAYGIPGLTVDGNDLMAVYEAAAEAVKRARAGEGPTLIECKTYRHRGHFEGDACVYRSEDELNRWKMKCPIKRFGDRLLEMGLAGRDELDKIKEQVKEQIESALEFARRSPLPDVSELTKDVYCD</sequence>